<sequence>MEKLFEGLSATGDFAWSSGMARLPSSAQQLEYIPLLDDMNVDDAQVSLAGDDYP</sequence>
<dbReference type="EMBL" id="JACGCM010001793">
    <property type="protein sequence ID" value="KAF6149530.1"/>
    <property type="molecule type" value="Genomic_DNA"/>
</dbReference>
<keyword evidence="2" id="KW-1185">Reference proteome</keyword>
<reference evidence="1 2" key="1">
    <citation type="journal article" date="2020" name="IScience">
        <title>Genome Sequencing of the Endangered Kingdonia uniflora (Circaeasteraceae, Ranunculales) Reveals Potential Mechanisms of Evolutionary Specialization.</title>
        <authorList>
            <person name="Sun Y."/>
            <person name="Deng T."/>
            <person name="Zhang A."/>
            <person name="Moore M.J."/>
            <person name="Landis J.B."/>
            <person name="Lin N."/>
            <person name="Zhang H."/>
            <person name="Zhang X."/>
            <person name="Huang J."/>
            <person name="Zhang X."/>
            <person name="Sun H."/>
            <person name="Wang H."/>
        </authorList>
    </citation>
    <scope>NUCLEOTIDE SEQUENCE [LARGE SCALE GENOMIC DNA]</scope>
    <source>
        <strain evidence="1">TB1705</strain>
        <tissue evidence="1">Leaf</tissue>
    </source>
</reference>
<protein>
    <submittedName>
        <fullName evidence="1">Uncharacterized protein</fullName>
    </submittedName>
</protein>
<organism evidence="1 2">
    <name type="scientific">Kingdonia uniflora</name>
    <dbReference type="NCBI Taxonomy" id="39325"/>
    <lineage>
        <taxon>Eukaryota</taxon>
        <taxon>Viridiplantae</taxon>
        <taxon>Streptophyta</taxon>
        <taxon>Embryophyta</taxon>
        <taxon>Tracheophyta</taxon>
        <taxon>Spermatophyta</taxon>
        <taxon>Magnoliopsida</taxon>
        <taxon>Ranunculales</taxon>
        <taxon>Circaeasteraceae</taxon>
        <taxon>Kingdonia</taxon>
    </lineage>
</organism>
<evidence type="ECO:0000313" key="1">
    <source>
        <dbReference type="EMBL" id="KAF6149530.1"/>
    </source>
</evidence>
<accession>A0A7J7M3Y0</accession>
<comment type="caution">
    <text evidence="1">The sequence shown here is derived from an EMBL/GenBank/DDBJ whole genome shotgun (WGS) entry which is preliminary data.</text>
</comment>
<dbReference type="AlphaFoldDB" id="A0A7J7M3Y0"/>
<dbReference type="OrthoDB" id="1308at2759"/>
<name>A0A7J7M3Y0_9MAGN</name>
<dbReference type="Proteomes" id="UP000541444">
    <property type="component" value="Unassembled WGS sequence"/>
</dbReference>
<proteinExistence type="predicted"/>
<gene>
    <name evidence="1" type="ORF">GIB67_003678</name>
</gene>
<evidence type="ECO:0000313" key="2">
    <source>
        <dbReference type="Proteomes" id="UP000541444"/>
    </source>
</evidence>